<dbReference type="EMBL" id="LHPG02000011">
    <property type="protein sequence ID" value="PRW45722.1"/>
    <property type="molecule type" value="Genomic_DNA"/>
</dbReference>
<dbReference type="InterPro" id="IPR029063">
    <property type="entry name" value="SAM-dependent_MTases_sf"/>
</dbReference>
<dbReference type="Pfam" id="PF13649">
    <property type="entry name" value="Methyltransf_25"/>
    <property type="match status" value="1"/>
</dbReference>
<keyword evidence="2" id="KW-1133">Transmembrane helix</keyword>
<dbReference type="InterPro" id="IPR041698">
    <property type="entry name" value="Methyltransf_25"/>
</dbReference>
<protein>
    <submittedName>
        <fullName evidence="4">CPLD51 required for cyt b6 assembly</fullName>
    </submittedName>
</protein>
<dbReference type="Pfam" id="PF12046">
    <property type="entry name" value="CCB1"/>
    <property type="match status" value="1"/>
</dbReference>
<feature type="transmembrane region" description="Helical" evidence="2">
    <location>
        <begin position="328"/>
        <end position="346"/>
    </location>
</feature>
<feature type="region of interest" description="Disordered" evidence="1">
    <location>
        <begin position="245"/>
        <end position="291"/>
    </location>
</feature>
<organism evidence="4 5">
    <name type="scientific">Chlorella sorokiniana</name>
    <name type="common">Freshwater green alga</name>
    <dbReference type="NCBI Taxonomy" id="3076"/>
    <lineage>
        <taxon>Eukaryota</taxon>
        <taxon>Viridiplantae</taxon>
        <taxon>Chlorophyta</taxon>
        <taxon>core chlorophytes</taxon>
        <taxon>Trebouxiophyceae</taxon>
        <taxon>Chlorellales</taxon>
        <taxon>Chlorellaceae</taxon>
        <taxon>Chlorella clade</taxon>
        <taxon>Chlorella</taxon>
    </lineage>
</organism>
<dbReference type="OrthoDB" id="447756at2759"/>
<reference evidence="4 5" key="1">
    <citation type="journal article" date="2018" name="Plant J.">
        <title>Genome sequences of Chlorella sorokiniana UTEX 1602 and Micractinium conductrix SAG 241.80: implications to maltose excretion by a green alga.</title>
        <authorList>
            <person name="Arriola M.B."/>
            <person name="Velmurugan N."/>
            <person name="Zhang Y."/>
            <person name="Plunkett M.H."/>
            <person name="Hondzo H."/>
            <person name="Barney B.M."/>
        </authorList>
    </citation>
    <scope>NUCLEOTIDE SEQUENCE [LARGE SCALE GENOMIC DNA]</scope>
    <source>
        <strain evidence="5">UTEX 1602</strain>
    </source>
</reference>
<dbReference type="CDD" id="cd02440">
    <property type="entry name" value="AdoMet_MTases"/>
    <property type="match status" value="1"/>
</dbReference>
<feature type="transmembrane region" description="Helical" evidence="2">
    <location>
        <begin position="438"/>
        <end position="454"/>
    </location>
</feature>
<dbReference type="Gene3D" id="3.40.50.150">
    <property type="entry name" value="Vaccinia Virus protein VP39"/>
    <property type="match status" value="1"/>
</dbReference>
<dbReference type="InterPro" id="IPR021919">
    <property type="entry name" value="CCB1"/>
</dbReference>
<dbReference type="PANTHER" id="PTHR35302">
    <property type="match status" value="1"/>
</dbReference>
<feature type="domain" description="Methyltransferase" evidence="3">
    <location>
        <begin position="89"/>
        <end position="167"/>
    </location>
</feature>
<evidence type="ECO:0000313" key="4">
    <source>
        <dbReference type="EMBL" id="PRW45722.1"/>
    </source>
</evidence>
<keyword evidence="2" id="KW-0472">Membrane</keyword>
<evidence type="ECO:0000256" key="1">
    <source>
        <dbReference type="SAM" id="MobiDB-lite"/>
    </source>
</evidence>
<comment type="caution">
    <text evidence="4">The sequence shown here is derived from an EMBL/GenBank/DDBJ whole genome shotgun (WGS) entry which is preliminary data.</text>
</comment>
<sequence>MSSDPQESYSTPGFAEFYDEMVARLPPAFEAGADVECVCWPLLRELAAGDSSSTSGSGGAGSGGSGGEHLAGQGDESNSPCSPPLVLTVLDMCTGSGRVALSLAARWTAWDGAPPGAHLAVTGIDSSAEMLAAARAKTAALPPVAVAGRGSRCHSSDSSGRFELAWLQGDMAAPQPPLPLGSCAMAILSAGSFHHLLTASDQADALCSLSACLRRPPAPAYLVLNLLAPEHLAAAAGQRVALAGSHTRQCSSRSPRAVVPARRRSAAAPAASLQQREQQPQQPQLQQQQQQAAPASLASLAALWALAADLPAAAADVELSGGPPASSYYVSLGLFLITVPGLWSLIKRSPKAKIKRKTYEVAGPAQPGAMPLDQRARQIFAYFQKYNYEVKERGEVITFVGNYRASPSQAFSLVLYTLVGLASTALVLSIAVPQVGNWWYALCAVSPAAGAYYWKNAERTEVFRVKMVTSDDEMTTDITVEGDDEEIERFWKELGLTEKGKVLVRGILG</sequence>
<accession>A0A2P6TN13</accession>
<feature type="compositionally biased region" description="Gly residues" evidence="1">
    <location>
        <begin position="56"/>
        <end position="69"/>
    </location>
</feature>
<feature type="region of interest" description="Disordered" evidence="1">
    <location>
        <begin position="49"/>
        <end position="79"/>
    </location>
</feature>
<dbReference type="STRING" id="3076.A0A2P6TN13"/>
<name>A0A2P6TN13_CHLSO</name>
<dbReference type="AlphaFoldDB" id="A0A2P6TN13"/>
<evidence type="ECO:0000256" key="2">
    <source>
        <dbReference type="SAM" id="Phobius"/>
    </source>
</evidence>
<dbReference type="SUPFAM" id="SSF53335">
    <property type="entry name" value="S-adenosyl-L-methionine-dependent methyltransferases"/>
    <property type="match status" value="1"/>
</dbReference>
<proteinExistence type="predicted"/>
<dbReference type="Proteomes" id="UP000239899">
    <property type="component" value="Unassembled WGS sequence"/>
</dbReference>
<dbReference type="PANTHER" id="PTHR35302:SF1">
    <property type="entry name" value="PROTEIN COFACTOR ASSEMBLY OF COMPLEX C SUBUNIT B CCB1, CHLOROPLASTIC"/>
    <property type="match status" value="1"/>
</dbReference>
<keyword evidence="2" id="KW-0812">Transmembrane</keyword>
<feature type="compositionally biased region" description="Low complexity" evidence="1">
    <location>
        <begin position="251"/>
        <end position="291"/>
    </location>
</feature>
<keyword evidence="5" id="KW-1185">Reference proteome</keyword>
<evidence type="ECO:0000259" key="3">
    <source>
        <dbReference type="Pfam" id="PF13649"/>
    </source>
</evidence>
<gene>
    <name evidence="4" type="ORF">C2E21_6073</name>
</gene>
<feature type="transmembrane region" description="Helical" evidence="2">
    <location>
        <begin position="413"/>
        <end position="432"/>
    </location>
</feature>
<evidence type="ECO:0000313" key="5">
    <source>
        <dbReference type="Proteomes" id="UP000239899"/>
    </source>
</evidence>